<proteinExistence type="predicted"/>
<reference evidence="2" key="1">
    <citation type="journal article" date="2023" name="Nat. Plants">
        <title>Single-cell RNA sequencing provides a high-resolution roadmap for understanding the multicellular compartmentation of specialized metabolism.</title>
        <authorList>
            <person name="Sun S."/>
            <person name="Shen X."/>
            <person name="Li Y."/>
            <person name="Li Y."/>
            <person name="Wang S."/>
            <person name="Li R."/>
            <person name="Zhang H."/>
            <person name="Shen G."/>
            <person name="Guo B."/>
            <person name="Wei J."/>
            <person name="Xu J."/>
            <person name="St-Pierre B."/>
            <person name="Chen S."/>
            <person name="Sun C."/>
        </authorList>
    </citation>
    <scope>NUCLEOTIDE SEQUENCE [LARGE SCALE GENOMIC DNA]</scope>
</reference>
<accession>A0ACC0AMD9</accession>
<sequence length="733" mass="85212">MPFGLTNAPATFCTLMNKLFHPYLDQFVVVYLDDIVIYSQTLEEHKEHLRKVFQVLKNNELYVKKEKCSFAQEEVLFLGHKIKGGKLMMEDTKVQAIQRWEPPTKVHELRSFLGLVNYYRRFIKGYSARAAPLTDLLKKNRPWAWSEDCQRAFKDLKEAICKDPVLNLPDYSKPFEVHTDASDFAIGGVLMQDGHPIAYESRKLNETERRYTVQEKEMTAIIYCLRVWRHYLLGSRFVIMTDNIATSYFQTQKKLSPKQARWQDFLAEFDYSLEYKPGKANVVADALSRKVELASISQVDSPLLRRIKEGLQQDSLAKNLIALVMEGKTRLEQNAPSGLLDPLPIPKRPWESVSMDFITSLPKSEGFGSIIVVVDRFSKYATFIPAPTDCTAEETARLFLKNVVKLWGVPSNIVSDRDPRFTGRFWTELFKLLGSDLNFSTSFHPQSDGQTERTNALLELYLRHYVSANQRDWAKLLDVAQFSYNLQRSEATHRSPFEVIMGQQPTTPLTLATSYEGKSPSAFKFAKSWHEQAELARAYLNKASKRMKKWADKRRRQLEFQEGDLVMVKLLPQQFKSFRKVHKGLIRRYEGPFPVLKRVGKVSYKPQLPSKLKIHPVFHVSLLKPYHEDMEDPTRGESKRAPTAVVTSFDKEVEAILADRHIRRRGVPSYREYLVKWKNLSESEASWEREDALWQFKDHIQQFHDEGAMRASRICGRRRFEWHLVFRALSYLL</sequence>
<gene>
    <name evidence="1" type="ORF">M9H77_21067</name>
</gene>
<name>A0ACC0AMD9_CATRO</name>
<dbReference type="Proteomes" id="UP001060085">
    <property type="component" value="Linkage Group LG05"/>
</dbReference>
<keyword evidence="2" id="KW-1185">Reference proteome</keyword>
<dbReference type="EMBL" id="CM044705">
    <property type="protein sequence ID" value="KAI5661744.1"/>
    <property type="molecule type" value="Genomic_DNA"/>
</dbReference>
<comment type="caution">
    <text evidence="1">The sequence shown here is derived from an EMBL/GenBank/DDBJ whole genome shotgun (WGS) entry which is preliminary data.</text>
</comment>
<evidence type="ECO:0000313" key="2">
    <source>
        <dbReference type="Proteomes" id="UP001060085"/>
    </source>
</evidence>
<protein>
    <submittedName>
        <fullName evidence="1">Uncharacterized protein</fullName>
    </submittedName>
</protein>
<evidence type="ECO:0000313" key="1">
    <source>
        <dbReference type="EMBL" id="KAI5661744.1"/>
    </source>
</evidence>
<organism evidence="1 2">
    <name type="scientific">Catharanthus roseus</name>
    <name type="common">Madagascar periwinkle</name>
    <name type="synonym">Vinca rosea</name>
    <dbReference type="NCBI Taxonomy" id="4058"/>
    <lineage>
        <taxon>Eukaryota</taxon>
        <taxon>Viridiplantae</taxon>
        <taxon>Streptophyta</taxon>
        <taxon>Embryophyta</taxon>
        <taxon>Tracheophyta</taxon>
        <taxon>Spermatophyta</taxon>
        <taxon>Magnoliopsida</taxon>
        <taxon>eudicotyledons</taxon>
        <taxon>Gunneridae</taxon>
        <taxon>Pentapetalae</taxon>
        <taxon>asterids</taxon>
        <taxon>lamiids</taxon>
        <taxon>Gentianales</taxon>
        <taxon>Apocynaceae</taxon>
        <taxon>Rauvolfioideae</taxon>
        <taxon>Vinceae</taxon>
        <taxon>Catharanthinae</taxon>
        <taxon>Catharanthus</taxon>
    </lineage>
</organism>